<protein>
    <recommendedName>
        <fullName evidence="6">Protein-tyrosine-phosphatase</fullName>
    </recommendedName>
</protein>
<dbReference type="InterPro" id="IPR000242">
    <property type="entry name" value="PTP_cat"/>
</dbReference>
<dbReference type="PROSITE" id="PS00383">
    <property type="entry name" value="TYR_PHOSPHATASE_1"/>
    <property type="match status" value="1"/>
</dbReference>
<evidence type="ECO:0000313" key="4">
    <source>
        <dbReference type="EMBL" id="KAH8370251.1"/>
    </source>
</evidence>
<feature type="compositionally biased region" description="Basic and acidic residues" evidence="1">
    <location>
        <begin position="157"/>
        <end position="179"/>
    </location>
</feature>
<dbReference type="InterPro" id="IPR050348">
    <property type="entry name" value="Protein-Tyr_Phosphatase"/>
</dbReference>
<dbReference type="Proteomes" id="UP001200034">
    <property type="component" value="Unassembled WGS sequence"/>
</dbReference>
<dbReference type="Pfam" id="PF00102">
    <property type="entry name" value="Y_phosphatase"/>
    <property type="match status" value="3"/>
</dbReference>
<evidence type="ECO:0000313" key="5">
    <source>
        <dbReference type="Proteomes" id="UP001200034"/>
    </source>
</evidence>
<dbReference type="InterPro" id="IPR016130">
    <property type="entry name" value="Tyr_Pase_AS"/>
</dbReference>
<keyword evidence="5" id="KW-1185">Reference proteome</keyword>
<evidence type="ECO:0000256" key="1">
    <source>
        <dbReference type="SAM" id="MobiDB-lite"/>
    </source>
</evidence>
<evidence type="ECO:0008006" key="6">
    <source>
        <dbReference type="Google" id="ProtNLM"/>
    </source>
</evidence>
<feature type="region of interest" description="Disordered" evidence="1">
    <location>
        <begin position="413"/>
        <end position="438"/>
    </location>
</feature>
<feature type="compositionally biased region" description="Low complexity" evidence="1">
    <location>
        <begin position="63"/>
        <end position="80"/>
    </location>
</feature>
<dbReference type="PANTHER" id="PTHR19134:SF527">
    <property type="entry name" value="TYROSINE-PROTEIN PHOSPHATASE NON-RECEPTOR TYPE 7"/>
    <property type="match status" value="1"/>
</dbReference>
<feature type="compositionally biased region" description="Low complexity" evidence="1">
    <location>
        <begin position="104"/>
        <end position="118"/>
    </location>
</feature>
<dbReference type="EMBL" id="JAJJHW010002585">
    <property type="protein sequence ID" value="KAH8370251.1"/>
    <property type="molecule type" value="Genomic_DNA"/>
</dbReference>
<organism evidence="4 5">
    <name type="scientific">Drosophila rubida</name>
    <dbReference type="NCBI Taxonomy" id="30044"/>
    <lineage>
        <taxon>Eukaryota</taxon>
        <taxon>Metazoa</taxon>
        <taxon>Ecdysozoa</taxon>
        <taxon>Arthropoda</taxon>
        <taxon>Hexapoda</taxon>
        <taxon>Insecta</taxon>
        <taxon>Pterygota</taxon>
        <taxon>Neoptera</taxon>
        <taxon>Endopterygota</taxon>
        <taxon>Diptera</taxon>
        <taxon>Brachycera</taxon>
        <taxon>Muscomorpha</taxon>
        <taxon>Ephydroidea</taxon>
        <taxon>Drosophilidae</taxon>
        <taxon>Drosophila</taxon>
    </lineage>
</organism>
<dbReference type="SMART" id="SM00194">
    <property type="entry name" value="PTPc"/>
    <property type="match status" value="1"/>
</dbReference>
<dbReference type="GO" id="GO:0004725">
    <property type="term" value="F:protein tyrosine phosphatase activity"/>
    <property type="evidence" value="ECO:0007669"/>
    <property type="project" value="InterPro"/>
</dbReference>
<evidence type="ECO:0000259" key="2">
    <source>
        <dbReference type="PROSITE" id="PS50055"/>
    </source>
</evidence>
<feature type="domain" description="Tyrosine specific protein phosphatases" evidence="3">
    <location>
        <begin position="1264"/>
        <end position="1382"/>
    </location>
</feature>
<dbReference type="PROSITE" id="PS50055">
    <property type="entry name" value="TYR_PHOSPHATASE_PTP"/>
    <property type="match status" value="1"/>
</dbReference>
<dbReference type="GO" id="GO:0048666">
    <property type="term" value="P:neuron development"/>
    <property type="evidence" value="ECO:0007669"/>
    <property type="project" value="UniProtKB-ARBA"/>
</dbReference>
<name>A0AAD4PKL6_9MUSC</name>
<sequence length="1401" mass="155013">MDKLKNNNKEHAVIASIECPYTNAADADVDVESNKSTPTPYFTPLDYLQTSFEFPSPTAAAATTTTSSSSAITNASSDAAQPRGGLVDEDAQQYTPKQFTIANPKQQQQHQSPLPQSPTTLNRKFKRFSLHDRRSCSPQQDGRTFFANKENTIPKKSSIDHDNEQDRDRDSLYLSKSEHNSPTILFRDESSTTTTTTPNLLNNDSNSRHSYSPKLLASINNLNLNNSLSGSPLNIINSAGYKNGNFFRFPEIDRVVQDTAPAAPATVIAASVEEPDNQQQQQANDAAAAVQQQQQQQEAGRKNRKNKNNLTIRITDVQLASKSGNSMQQPQQQQQQLSPSTLAKPKTPTIKSTKEKARSLDSAANETELSIVVQHINESHDMSTPCSSGHVSQGNMLIQPTASSLYSTSLSRLDTQQSLHSRRTTRRKSPGMSNSDWLMHHRKLNAYQSSLDADELKSASSVDSSGSGSSKFTLGANLAPRSAHKLNPLLHSSSTNLKTLPECLTLVEFTPSSSVESPYKQKSMDLPGSQGMQAKSMASSMNLLQRRGSNHSLTLNLHSSCGNLMNSGLSVSNYSLGSVSNSKSSCNLEQQQQQLQAQQSHHQLTVAAGSAQCTRQGLFRRRGSNHSITLKSHTTNSCGELNSMANQTPKRGLLERRGSNQSLTLNMSGQTVGGQEQLQLQQLQVEQPKLTVCSCGAAAAAQAPHQRKFFSTENLNTNRGSNSSQYLDFSSKQPLCFGSASDLQPSEPSKLQSEAGQADAGVVLCSCSCATGVVGAGGVAGGIRNIMTRPLSPQTTSEEFKSYLASIQMLQSATNPLNQFDLIKLNHVFDHSYKANLEQPPVLVLGREGGTPTNQLPPTSEDSELLAMYQAVVKSIVTSLPQLDGDEQKRIFRDLHKEFWDLPPNHQEKPMVFGSQTKNRYKTILPNEHSRVLLESEATELLNLKQQHQQSGLMPPPPPQAGGEELNKAALMVNEDLPYINANYIKGPDYVSKCYVASQGPLPNTIFEFWLMVYQNTQRYIRRCVDGGSSPHVDKSHILQQYYQKIVMLTNFTESNRNKCAVYFPIEVNELFAVAAKGEVFELNALAREYFEPHLVPATATLQAESTESAVCLGREREQQDIRWHIAVDSTKVTLNETLRRALPADGSFFLVKNVGIVRRNGYSVRKLVLLYCINVPDSAGRLEYYLQKICCYHYWYPDWPDHHSPRDINTLLDTCLHVLNLGKCESEFDNYDEKRSTCNAHLMAQRLDIYKQDIFNAVQPLPIIHCSAGIGRTGCFTAIMNAVRQLRQSLAYSLTGMLSRTLTMADMTEAPEATQNAADADTESSFSCNTILHIRHIVEQADVVSFDKLPKMPDIFVDILGIVCNLRLQRGGMVQNSEQYELIHRAICLYLKRTLALRRF</sequence>
<dbReference type="GO" id="GO:0009653">
    <property type="term" value="P:anatomical structure morphogenesis"/>
    <property type="evidence" value="ECO:0007669"/>
    <property type="project" value="UniProtKB-ARBA"/>
</dbReference>
<reference evidence="4" key="1">
    <citation type="journal article" date="2021" name="Mol. Ecol. Resour.">
        <title>Phylogenomic analyses of the genus Drosophila reveals genomic signals of climate adaptation.</title>
        <authorList>
            <person name="Li F."/>
            <person name="Rane R.V."/>
            <person name="Luria V."/>
            <person name="Xiong Z."/>
            <person name="Chen J."/>
            <person name="Li Z."/>
            <person name="Catullo R.A."/>
            <person name="Griffin P.C."/>
            <person name="Schiffer M."/>
            <person name="Pearce S."/>
            <person name="Lee S.F."/>
            <person name="McElroy K."/>
            <person name="Stocker A."/>
            <person name="Shirriffs J."/>
            <person name="Cockerell F."/>
            <person name="Coppin C."/>
            <person name="Sgro C.M."/>
            <person name="Karger A."/>
            <person name="Cain J.W."/>
            <person name="Weber J.A."/>
            <person name="Santpere G."/>
            <person name="Kirschner M.W."/>
            <person name="Hoffmann A.A."/>
            <person name="Oakeshott J.G."/>
            <person name="Zhang G."/>
        </authorList>
    </citation>
    <scope>NUCLEOTIDE SEQUENCE</scope>
    <source>
        <strain evidence="4">BGI-SZ-2011g</strain>
    </source>
</reference>
<dbReference type="PANTHER" id="PTHR19134">
    <property type="entry name" value="RECEPTOR-TYPE TYROSINE-PROTEIN PHOSPHATASE"/>
    <property type="match status" value="1"/>
</dbReference>
<feature type="compositionally biased region" description="Low complexity" evidence="1">
    <location>
        <begin position="191"/>
        <end position="205"/>
    </location>
</feature>
<feature type="domain" description="Tyrosine-protein phosphatase" evidence="2">
    <location>
        <begin position="915"/>
        <end position="1391"/>
    </location>
</feature>
<dbReference type="InterPro" id="IPR000387">
    <property type="entry name" value="Tyr_Pase_dom"/>
</dbReference>
<dbReference type="Gene3D" id="3.90.190.10">
    <property type="entry name" value="Protein tyrosine phosphatase superfamily"/>
    <property type="match status" value="1"/>
</dbReference>
<dbReference type="PROSITE" id="PS50056">
    <property type="entry name" value="TYR_PHOSPHATASE_2"/>
    <property type="match status" value="1"/>
</dbReference>
<feature type="region of interest" description="Disordered" evidence="1">
    <location>
        <begin position="321"/>
        <end position="363"/>
    </location>
</feature>
<accession>A0AAD4PKL6</accession>
<evidence type="ECO:0000259" key="3">
    <source>
        <dbReference type="PROSITE" id="PS50056"/>
    </source>
</evidence>
<gene>
    <name evidence="4" type="ORF">KR093_002762</name>
</gene>
<dbReference type="PRINTS" id="PR00700">
    <property type="entry name" value="PRTYPHPHTASE"/>
</dbReference>
<dbReference type="InterPro" id="IPR003595">
    <property type="entry name" value="Tyr_Pase_cat"/>
</dbReference>
<feature type="region of interest" description="Disordered" evidence="1">
    <location>
        <begin position="63"/>
        <end position="85"/>
    </location>
</feature>
<feature type="region of interest" description="Disordered" evidence="1">
    <location>
        <begin position="130"/>
        <end position="207"/>
    </location>
</feature>
<dbReference type="InterPro" id="IPR029021">
    <property type="entry name" value="Prot-tyrosine_phosphatase-like"/>
</dbReference>
<comment type="caution">
    <text evidence="4">The sequence shown here is derived from an EMBL/GenBank/DDBJ whole genome shotgun (WGS) entry which is preliminary data.</text>
</comment>
<dbReference type="SMART" id="SM00404">
    <property type="entry name" value="PTPc_motif"/>
    <property type="match status" value="1"/>
</dbReference>
<proteinExistence type="predicted"/>
<dbReference type="SUPFAM" id="SSF52799">
    <property type="entry name" value="(Phosphotyrosine protein) phosphatases II"/>
    <property type="match status" value="1"/>
</dbReference>
<feature type="compositionally biased region" description="Basic residues" evidence="1">
    <location>
        <begin position="420"/>
        <end position="429"/>
    </location>
</feature>
<feature type="region of interest" description="Disordered" evidence="1">
    <location>
        <begin position="102"/>
        <end position="121"/>
    </location>
</feature>